<dbReference type="PROSITE" id="PS51724">
    <property type="entry name" value="SPOR"/>
    <property type="match status" value="1"/>
</dbReference>
<feature type="region of interest" description="Disordered" evidence="1">
    <location>
        <begin position="1"/>
        <end position="57"/>
    </location>
</feature>
<dbReference type="InterPro" id="IPR036680">
    <property type="entry name" value="SPOR-like_sf"/>
</dbReference>
<dbReference type="AlphaFoldDB" id="A0A512DHQ9"/>
<dbReference type="Pfam" id="PF05036">
    <property type="entry name" value="SPOR"/>
    <property type="match status" value="1"/>
</dbReference>
<proteinExistence type="predicted"/>
<name>A0A512DHQ9_9PROT</name>
<keyword evidence="2" id="KW-0472">Membrane</keyword>
<evidence type="ECO:0000313" key="5">
    <source>
        <dbReference type="Proteomes" id="UP000321523"/>
    </source>
</evidence>
<feature type="transmembrane region" description="Helical" evidence="2">
    <location>
        <begin position="62"/>
        <end position="83"/>
    </location>
</feature>
<organism evidence="4 5">
    <name type="scientific">Skermanella aerolata</name>
    <dbReference type="NCBI Taxonomy" id="393310"/>
    <lineage>
        <taxon>Bacteria</taxon>
        <taxon>Pseudomonadati</taxon>
        <taxon>Pseudomonadota</taxon>
        <taxon>Alphaproteobacteria</taxon>
        <taxon>Rhodospirillales</taxon>
        <taxon>Azospirillaceae</taxon>
        <taxon>Skermanella</taxon>
    </lineage>
</organism>
<feature type="compositionally biased region" description="Basic and acidic residues" evidence="1">
    <location>
        <begin position="27"/>
        <end position="44"/>
    </location>
</feature>
<dbReference type="SUPFAM" id="SSF110997">
    <property type="entry name" value="Sporulation related repeat"/>
    <property type="match status" value="1"/>
</dbReference>
<dbReference type="GO" id="GO:0042834">
    <property type="term" value="F:peptidoglycan binding"/>
    <property type="evidence" value="ECO:0007669"/>
    <property type="project" value="InterPro"/>
</dbReference>
<keyword evidence="5" id="KW-1185">Reference proteome</keyword>
<keyword evidence="2" id="KW-0812">Transmembrane</keyword>
<dbReference type="RefSeq" id="WP_244619370.1">
    <property type="nucleotide sequence ID" value="NZ_BJYZ01000001.1"/>
</dbReference>
<keyword evidence="2" id="KW-1133">Transmembrane helix</keyword>
<reference evidence="4 5" key="1">
    <citation type="submission" date="2019-07" db="EMBL/GenBank/DDBJ databases">
        <title>Whole genome shotgun sequence of Skermanella aerolata NBRC 106429.</title>
        <authorList>
            <person name="Hosoyama A."/>
            <person name="Uohara A."/>
            <person name="Ohji S."/>
            <person name="Ichikawa N."/>
        </authorList>
    </citation>
    <scope>NUCLEOTIDE SEQUENCE [LARGE SCALE GENOMIC DNA]</scope>
    <source>
        <strain evidence="4 5">NBRC 106429</strain>
    </source>
</reference>
<feature type="compositionally biased region" description="Basic and acidic residues" evidence="1">
    <location>
        <begin position="1"/>
        <end position="10"/>
    </location>
</feature>
<feature type="domain" description="SPOR" evidence="3">
    <location>
        <begin position="261"/>
        <end position="345"/>
    </location>
</feature>
<feature type="region of interest" description="Disordered" evidence="1">
    <location>
        <begin position="137"/>
        <end position="266"/>
    </location>
</feature>
<dbReference type="InterPro" id="IPR007730">
    <property type="entry name" value="SPOR-like_dom"/>
</dbReference>
<evidence type="ECO:0000256" key="2">
    <source>
        <dbReference type="SAM" id="Phobius"/>
    </source>
</evidence>
<sequence length="345" mass="36340">MSQYDPRDFYEPGNQAGNQQGSQPDPEDARYMPRDLRVEPREYQRGTSRPNPDARPRTQRRLLAPVLAVVGLMVFFAIVWFAWSSSQPTVGEGGMPVVKADNSPVKMRPEQPGGMAVPHQDKLIYDRLKAETGNTETAAVERLLPPPENPLPRPEAPPPPEAIEEPATSGLPPSAMETPATPGNGVPEAPASQPVPPVAVTPVPAPAPAPPPAAPPPAVAARPTPPPPQAAPAAPPRSLTPPPAPAQTAALPPPPAPPAASSGGGNFRLQIASVKSEDAARAEFQRLQKRYPEALGGLGVAYVRVDLGDKGIYYRVQAGPVDEARATSICSSLKSQSVGCILVRQ</sequence>
<dbReference type="Proteomes" id="UP000321523">
    <property type="component" value="Unassembled WGS sequence"/>
</dbReference>
<feature type="compositionally biased region" description="Pro residues" evidence="1">
    <location>
        <begin position="144"/>
        <end position="161"/>
    </location>
</feature>
<dbReference type="EMBL" id="BJYZ01000001">
    <property type="protein sequence ID" value="GEO36008.1"/>
    <property type="molecule type" value="Genomic_DNA"/>
</dbReference>
<evidence type="ECO:0000259" key="3">
    <source>
        <dbReference type="PROSITE" id="PS51724"/>
    </source>
</evidence>
<evidence type="ECO:0000313" key="4">
    <source>
        <dbReference type="EMBL" id="GEO36008.1"/>
    </source>
</evidence>
<gene>
    <name evidence="4" type="ORF">SAE02_01560</name>
</gene>
<evidence type="ECO:0000256" key="1">
    <source>
        <dbReference type="SAM" id="MobiDB-lite"/>
    </source>
</evidence>
<feature type="compositionally biased region" description="Pro residues" evidence="1">
    <location>
        <begin position="193"/>
        <end position="258"/>
    </location>
</feature>
<protein>
    <recommendedName>
        <fullName evidence="3">SPOR domain-containing protein</fullName>
    </recommendedName>
</protein>
<accession>A0A512DHQ9</accession>
<comment type="caution">
    <text evidence="4">The sequence shown here is derived from an EMBL/GenBank/DDBJ whole genome shotgun (WGS) entry which is preliminary data.</text>
</comment>
<dbReference type="Gene3D" id="3.30.70.1070">
    <property type="entry name" value="Sporulation related repeat"/>
    <property type="match status" value="1"/>
</dbReference>